<feature type="domain" description="Voltage-dependent calcium channel alpha-2/delta subunit conserved region" evidence="1">
    <location>
        <begin position="195"/>
        <end position="267"/>
    </location>
</feature>
<evidence type="ECO:0000313" key="3">
    <source>
        <dbReference type="Proteomes" id="UP001159427"/>
    </source>
</evidence>
<dbReference type="Pfam" id="PF08473">
    <property type="entry name" value="VGCC_alpha2"/>
    <property type="match status" value="1"/>
</dbReference>
<feature type="non-terminal residue" evidence="2">
    <location>
        <position position="1"/>
    </location>
</feature>
<organism evidence="2 3">
    <name type="scientific">Porites evermanni</name>
    <dbReference type="NCBI Taxonomy" id="104178"/>
    <lineage>
        <taxon>Eukaryota</taxon>
        <taxon>Metazoa</taxon>
        <taxon>Cnidaria</taxon>
        <taxon>Anthozoa</taxon>
        <taxon>Hexacorallia</taxon>
        <taxon>Scleractinia</taxon>
        <taxon>Fungiina</taxon>
        <taxon>Poritidae</taxon>
        <taxon>Porites</taxon>
    </lineage>
</organism>
<keyword evidence="3" id="KW-1185">Reference proteome</keyword>
<sequence>AIPKSGLYTLDLRNVTGIDFTDTQKYLKNVSNEAVVVAPWKICPNTSVADADHIPVYGSKYPTAEDIINDTNRRNNCMSLKLFDIPLPRYYTKERFYRQAVQYADKADGVDKTIIVFSAPYRAHDYQSDVNESVTITASAPIIISDDNNNTVVAAGELQHLYGKCFNSQFVRENRIILFESLGCSVKIFVRSAYYVNALVMRYICKKTCDVSRNNKCSERYCRFIDDDGFVVASNVDGGSEVGKFLGALEGGGTVMRTLINTSQFEKLFNIYSLFSRSGVAMAEGQQQQDMIPCSQELQFYKGHWRQEREDTVKCQVNPGCLWRLYAAPVTGTNLRLVVESRNNSWCTCNSDTRLTTKPIDYIAVKVPTSSCRSPADHGKPPPPCALASISSPARLAMFLVLILTLFSA</sequence>
<name>A0ABN8LLK6_9CNID</name>
<dbReference type="EMBL" id="CALNXI010000076">
    <property type="protein sequence ID" value="CAH3018038.1"/>
    <property type="molecule type" value="Genomic_DNA"/>
</dbReference>
<gene>
    <name evidence="2" type="ORF">PEVE_00040845</name>
</gene>
<reference evidence="2 3" key="1">
    <citation type="submission" date="2022-05" db="EMBL/GenBank/DDBJ databases">
        <authorList>
            <consortium name="Genoscope - CEA"/>
            <person name="William W."/>
        </authorList>
    </citation>
    <scope>NUCLEOTIDE SEQUENCE [LARGE SCALE GENOMIC DNA]</scope>
</reference>
<proteinExistence type="predicted"/>
<protein>
    <recommendedName>
        <fullName evidence="1">Voltage-dependent calcium channel alpha-2/delta subunit conserved region domain-containing protein</fullName>
    </recommendedName>
</protein>
<comment type="caution">
    <text evidence="2">The sequence shown here is derived from an EMBL/GenBank/DDBJ whole genome shotgun (WGS) entry which is preliminary data.</text>
</comment>
<evidence type="ECO:0000259" key="1">
    <source>
        <dbReference type="Pfam" id="PF08473"/>
    </source>
</evidence>
<evidence type="ECO:0000313" key="2">
    <source>
        <dbReference type="EMBL" id="CAH3018038.1"/>
    </source>
</evidence>
<accession>A0ABN8LLK6</accession>
<dbReference type="InterPro" id="IPR013680">
    <property type="entry name" value="VDCC_a2/dsu"/>
</dbReference>
<dbReference type="Proteomes" id="UP001159427">
    <property type="component" value="Unassembled WGS sequence"/>
</dbReference>